<proteinExistence type="predicted"/>
<evidence type="ECO:0000256" key="2">
    <source>
        <dbReference type="ARBA" id="ARBA00023235"/>
    </source>
</evidence>
<dbReference type="SUPFAM" id="SSF55120">
    <property type="entry name" value="Pseudouridine synthase"/>
    <property type="match status" value="1"/>
</dbReference>
<dbReference type="PANTHER" id="PTHR21600">
    <property type="entry name" value="MITOCHONDRIAL RNA PSEUDOURIDINE SYNTHASE"/>
    <property type="match status" value="1"/>
</dbReference>
<comment type="catalytic activity">
    <reaction evidence="3">
        <text>uridine(65) in tRNA = pseudouridine(65) in tRNA</text>
        <dbReference type="Rhea" id="RHEA:42536"/>
        <dbReference type="Rhea" id="RHEA-COMP:10103"/>
        <dbReference type="Rhea" id="RHEA-COMP:10104"/>
        <dbReference type="ChEBI" id="CHEBI:65314"/>
        <dbReference type="ChEBI" id="CHEBI:65315"/>
        <dbReference type="EC" id="5.4.99.26"/>
    </reaction>
</comment>
<dbReference type="Pfam" id="PF00849">
    <property type="entry name" value="PseudoU_synth_2"/>
    <property type="match status" value="1"/>
</dbReference>
<dbReference type="GO" id="GO:0003723">
    <property type="term" value="F:RNA binding"/>
    <property type="evidence" value="ECO:0007669"/>
    <property type="project" value="InterPro"/>
</dbReference>
<evidence type="ECO:0000256" key="6">
    <source>
        <dbReference type="ARBA" id="ARBA00040675"/>
    </source>
</evidence>
<organism evidence="11 12">
    <name type="scientific">Persicimonas caeni</name>
    <dbReference type="NCBI Taxonomy" id="2292766"/>
    <lineage>
        <taxon>Bacteria</taxon>
        <taxon>Deltaproteobacteria</taxon>
        <taxon>Bradymonadales</taxon>
        <taxon>Bradymonadaceae</taxon>
        <taxon>Persicimonas</taxon>
    </lineage>
</organism>
<name>A0A4Y6PXM0_PERCE</name>
<dbReference type="InterPro" id="IPR020103">
    <property type="entry name" value="PsdUridine_synth_cat_dom_sf"/>
</dbReference>
<evidence type="ECO:0000256" key="4">
    <source>
        <dbReference type="ARBA" id="ARBA00037670"/>
    </source>
</evidence>
<dbReference type="EC" id="5.4.99.26" evidence="5"/>
<evidence type="ECO:0000256" key="5">
    <source>
        <dbReference type="ARBA" id="ARBA00038943"/>
    </source>
</evidence>
<evidence type="ECO:0000259" key="10">
    <source>
        <dbReference type="Pfam" id="PF00849"/>
    </source>
</evidence>
<dbReference type="PROSITE" id="PS01129">
    <property type="entry name" value="PSI_RLU"/>
    <property type="match status" value="1"/>
</dbReference>
<dbReference type="InterPro" id="IPR050188">
    <property type="entry name" value="RluA_PseudoU_synthase"/>
</dbReference>
<evidence type="ECO:0000313" key="12">
    <source>
        <dbReference type="Proteomes" id="UP000315995"/>
    </source>
</evidence>
<dbReference type="GO" id="GO:0000455">
    <property type="term" value="P:enzyme-directed rRNA pseudouridine synthesis"/>
    <property type="evidence" value="ECO:0007669"/>
    <property type="project" value="TreeGrafter"/>
</dbReference>
<dbReference type="InterPro" id="IPR006224">
    <property type="entry name" value="PsdUridine_synth_RluA-like_CS"/>
</dbReference>
<keyword evidence="1" id="KW-0819">tRNA processing</keyword>
<reference evidence="11 12" key="1">
    <citation type="submission" date="2019-06" db="EMBL/GenBank/DDBJ databases">
        <title>Persicimonas caeni gen. nov., sp. nov., a predatory bacterium isolated from solar saltern.</title>
        <authorList>
            <person name="Wang S."/>
        </authorList>
    </citation>
    <scope>NUCLEOTIDE SEQUENCE [LARGE SCALE GENOMIC DNA]</scope>
    <source>
        <strain evidence="11 12">YN101</strain>
    </source>
</reference>
<keyword evidence="12" id="KW-1185">Reference proteome</keyword>
<dbReference type="InterPro" id="IPR006145">
    <property type="entry name" value="PsdUridine_synth_RsuA/RluA"/>
</dbReference>
<evidence type="ECO:0000256" key="7">
    <source>
        <dbReference type="ARBA" id="ARBA00041803"/>
    </source>
</evidence>
<evidence type="ECO:0000256" key="1">
    <source>
        <dbReference type="ARBA" id="ARBA00022694"/>
    </source>
</evidence>
<feature type="domain" description="Pseudouridine synthase RsuA/RluA-like" evidence="10">
    <location>
        <begin position="21"/>
        <end position="164"/>
    </location>
</feature>
<dbReference type="PANTHER" id="PTHR21600:SF56">
    <property type="entry name" value="TRNA PSEUDOURIDINE SYNTHASE C"/>
    <property type="match status" value="1"/>
</dbReference>
<dbReference type="GO" id="GO:0160149">
    <property type="term" value="F:tRNA pseudouridine(65) synthase activity"/>
    <property type="evidence" value="ECO:0007669"/>
    <property type="project" value="UniProtKB-EC"/>
</dbReference>
<protein>
    <recommendedName>
        <fullName evidence="6">tRNA pseudouridine synthase C</fullName>
        <ecNumber evidence="5">5.4.99.26</ecNumber>
    </recommendedName>
    <alternativeName>
        <fullName evidence="8">tRNA pseudouridine(65) synthase</fullName>
    </alternativeName>
    <alternativeName>
        <fullName evidence="9">tRNA pseudouridylate synthase C</fullName>
    </alternativeName>
    <alternativeName>
        <fullName evidence="7">tRNA-uridine isomerase C</fullName>
    </alternativeName>
</protein>
<accession>A0A4Y6PXM0</accession>
<dbReference type="Gene3D" id="3.30.2350.10">
    <property type="entry name" value="Pseudouridine synthase"/>
    <property type="match status" value="1"/>
</dbReference>
<dbReference type="GO" id="GO:0008033">
    <property type="term" value="P:tRNA processing"/>
    <property type="evidence" value="ECO:0007669"/>
    <property type="project" value="UniProtKB-KW"/>
</dbReference>
<evidence type="ECO:0000256" key="3">
    <source>
        <dbReference type="ARBA" id="ARBA00036607"/>
    </source>
</evidence>
<keyword evidence="2" id="KW-0413">Isomerase</keyword>
<evidence type="ECO:0000313" key="11">
    <source>
        <dbReference type="EMBL" id="QDG53082.1"/>
    </source>
</evidence>
<comment type="function">
    <text evidence="4">Responsible for synthesis of pseudouridine from uracil-65 in transfer RNAs.</text>
</comment>
<gene>
    <name evidence="11" type="ORF">FIV42_20735</name>
</gene>
<dbReference type="RefSeq" id="WP_141199543.1">
    <property type="nucleotide sequence ID" value="NZ_CP041186.1"/>
</dbReference>
<sequence length="242" mass="27287">MTHSQRDLTHGVRVLFEDDALMVVSKPSGMLVHRGWGDAEVVLVDVMREVVASDKVHTIHRLDRATSGAVIFAQTPTDARTLNDMFDAGEVTKRYLTLVRGITPESGHIDHPIPNKARGKERVPAQSSFRRVAALRDTEPRALSLVEVRPHTGRVHQIRRHMRHINHHLIGDTTYGKGKLNRAIRDRYGLDRMALHALSLDFPHPRTGEPLRVVDPLADDFVEALRRMGLEVGAWAHGEMER</sequence>
<dbReference type="EMBL" id="CP041186">
    <property type="protein sequence ID" value="QDG53082.1"/>
    <property type="molecule type" value="Genomic_DNA"/>
</dbReference>
<dbReference type="AlphaFoldDB" id="A0A4Y6PXM0"/>
<evidence type="ECO:0000256" key="8">
    <source>
        <dbReference type="ARBA" id="ARBA00041975"/>
    </source>
</evidence>
<dbReference type="Proteomes" id="UP000315995">
    <property type="component" value="Chromosome"/>
</dbReference>
<accession>A0A5B8Y9D6</accession>
<evidence type="ECO:0000256" key="9">
    <source>
        <dbReference type="ARBA" id="ARBA00043049"/>
    </source>
</evidence>
<dbReference type="OrthoDB" id="128480at2"/>